<sequence length="426" mass="48944">MAKRNTGIKKKVCLRAFKIIDNDTLEAVGIIDELLRCFSNSSLAANRLFVINNDLGETYTEKNATETQDSQEKVLHENKHPNKQITQAETVNKEQDADLDLDQEFDDEDDQETDPKAKVNKINHELICDYQILPSGTLFCTILTLKQNNDISALDKNLINQSKFKLNNLSPAELTNVEGVYKSHYYFAIHGNYLITAKLALNKSSMRLGNYISHLLKLYGSKYTNGIGLSTLQKRENLKLSEVRLVIFSNLNKDNAKSYTRQNDVKSKDNLPPLDPTEVTDEEFVEHKQEKISVKELINIDKLEEWTRSLFKDVSAVSDDLIKDMVSAELIINFSGKTKRDRKYKEEIEEALKSNTDLERGKYKKTDGKIIDYHCVLEYKNVNIKRKGDFLYDEEALITEIEVYFAELMARDIEEEVDSEDKTVLD</sequence>
<dbReference type="EMBL" id="NRJG01000033">
    <property type="protein sequence ID" value="RIY39381.1"/>
    <property type="molecule type" value="Genomic_DNA"/>
</dbReference>
<dbReference type="RefSeq" id="WP_119530429.1">
    <property type="nucleotide sequence ID" value="NZ_JBHSSP010000042.1"/>
</dbReference>
<keyword evidence="3" id="KW-1185">Reference proteome</keyword>
<feature type="compositionally biased region" description="Basic and acidic residues" evidence="1">
    <location>
        <begin position="63"/>
        <end position="80"/>
    </location>
</feature>
<dbReference type="OrthoDB" id="1429347at2"/>
<proteinExistence type="predicted"/>
<dbReference type="Proteomes" id="UP000265916">
    <property type="component" value="Unassembled WGS sequence"/>
</dbReference>
<gene>
    <name evidence="2" type="ORF">CKF58_02260</name>
</gene>
<dbReference type="AlphaFoldDB" id="A0A3A1YPA6"/>
<feature type="region of interest" description="Disordered" evidence="1">
    <location>
        <begin position="63"/>
        <end position="93"/>
    </location>
</feature>
<evidence type="ECO:0000313" key="3">
    <source>
        <dbReference type="Proteomes" id="UP000265916"/>
    </source>
</evidence>
<reference evidence="2 3" key="1">
    <citation type="submission" date="2017-08" db="EMBL/GenBank/DDBJ databases">
        <title>Reclassification of Bisgaard taxon 37 and 44.</title>
        <authorList>
            <person name="Christensen H."/>
        </authorList>
    </citation>
    <scope>NUCLEOTIDE SEQUENCE [LARGE SCALE GENOMIC DNA]</scope>
    <source>
        <strain evidence="2 3">111</strain>
    </source>
</reference>
<protein>
    <submittedName>
        <fullName evidence="2">Uncharacterized protein</fullName>
    </submittedName>
</protein>
<organism evidence="2 3">
    <name type="scientific">Psittacicella hinzii</name>
    <dbReference type="NCBI Taxonomy" id="2028575"/>
    <lineage>
        <taxon>Bacteria</taxon>
        <taxon>Pseudomonadati</taxon>
        <taxon>Pseudomonadota</taxon>
        <taxon>Gammaproteobacteria</taxon>
        <taxon>Pasteurellales</taxon>
        <taxon>Psittacicellaceae</taxon>
        <taxon>Psittacicella</taxon>
    </lineage>
</organism>
<accession>A0A3A1YPA6</accession>
<evidence type="ECO:0000256" key="1">
    <source>
        <dbReference type="SAM" id="MobiDB-lite"/>
    </source>
</evidence>
<evidence type="ECO:0000313" key="2">
    <source>
        <dbReference type="EMBL" id="RIY39381.1"/>
    </source>
</evidence>
<name>A0A3A1YPA6_9GAMM</name>
<comment type="caution">
    <text evidence="2">The sequence shown here is derived from an EMBL/GenBank/DDBJ whole genome shotgun (WGS) entry which is preliminary data.</text>
</comment>